<name>A0AAD4U8M0_OVIAM</name>
<keyword evidence="3" id="KW-1185">Reference proteome</keyword>
<feature type="region of interest" description="Disordered" evidence="1">
    <location>
        <begin position="104"/>
        <end position="143"/>
    </location>
</feature>
<reference evidence="2" key="1">
    <citation type="submission" date="2022-03" db="EMBL/GenBank/DDBJ databases">
        <title>Genomic analyses of argali, domestic sheep and their hybrids provide insights into chromosomal evolution, heterosis and genetic basis of agronomic traits.</title>
        <authorList>
            <person name="Li M."/>
        </authorList>
    </citation>
    <scope>NUCLEOTIDE SEQUENCE</scope>
    <source>
        <strain evidence="2">CAU-MHL-2022a</strain>
        <tissue evidence="2">Skin</tissue>
    </source>
</reference>
<accession>A0AAD4U8M0</accession>
<dbReference type="Proteomes" id="UP001214576">
    <property type="component" value="Unassembled WGS sequence"/>
</dbReference>
<dbReference type="EMBL" id="JAKZEL010000008">
    <property type="protein sequence ID" value="KAI4541448.1"/>
    <property type="molecule type" value="Genomic_DNA"/>
</dbReference>
<sequence length="224" mass="23108">MSGLGSAGPLGSASETRPFPQRLPRGPLSDVLPATEAGTVLLRPETHEAQSGLGSACSREAPAGAETKGRRGKQRQGAEAPRAAWPGEGTLRRRDERLGLAYLRDAAPAGAAPGPPCADPRPGPPLLAAGPRSAFSAHSGPPLGRFRFRFLAESVEENESGSVQSLRGSRRGEGRTVRGGQPGAGEPEPQPAPGEMAVGPGLPCTAGSDEAGQQRKEKMDFLLL</sequence>
<feature type="region of interest" description="Disordered" evidence="1">
    <location>
        <begin position="1"/>
        <end position="92"/>
    </location>
</feature>
<evidence type="ECO:0000313" key="3">
    <source>
        <dbReference type="Proteomes" id="UP001214576"/>
    </source>
</evidence>
<evidence type="ECO:0000256" key="1">
    <source>
        <dbReference type="SAM" id="MobiDB-lite"/>
    </source>
</evidence>
<gene>
    <name evidence="2" type="ORF">MG293_008590</name>
</gene>
<comment type="caution">
    <text evidence="2">The sequence shown here is derived from an EMBL/GenBank/DDBJ whole genome shotgun (WGS) entry which is preliminary data.</text>
</comment>
<feature type="compositionally biased region" description="Basic and acidic residues" evidence="1">
    <location>
        <begin position="212"/>
        <end position="224"/>
    </location>
</feature>
<proteinExistence type="predicted"/>
<evidence type="ECO:0000313" key="2">
    <source>
        <dbReference type="EMBL" id="KAI4541448.1"/>
    </source>
</evidence>
<organism evidence="2 3">
    <name type="scientific">Ovis ammon polii</name>
    <dbReference type="NCBI Taxonomy" id="230172"/>
    <lineage>
        <taxon>Eukaryota</taxon>
        <taxon>Metazoa</taxon>
        <taxon>Chordata</taxon>
        <taxon>Craniata</taxon>
        <taxon>Vertebrata</taxon>
        <taxon>Euteleostomi</taxon>
        <taxon>Mammalia</taxon>
        <taxon>Eutheria</taxon>
        <taxon>Laurasiatheria</taxon>
        <taxon>Artiodactyla</taxon>
        <taxon>Ruminantia</taxon>
        <taxon>Pecora</taxon>
        <taxon>Bovidae</taxon>
        <taxon>Caprinae</taxon>
        <taxon>Ovis</taxon>
    </lineage>
</organism>
<dbReference type="AlphaFoldDB" id="A0AAD4U8M0"/>
<feature type="region of interest" description="Disordered" evidence="1">
    <location>
        <begin position="155"/>
        <end position="224"/>
    </location>
</feature>
<protein>
    <submittedName>
        <fullName evidence="2">Uncharacterized protein</fullName>
    </submittedName>
</protein>
<feature type="compositionally biased region" description="Pro residues" evidence="1">
    <location>
        <begin position="113"/>
        <end position="125"/>
    </location>
</feature>